<evidence type="ECO:0000313" key="5">
    <source>
        <dbReference type="Proteomes" id="UP000189229"/>
    </source>
</evidence>
<feature type="region of interest" description="Disordered" evidence="1">
    <location>
        <begin position="1"/>
        <end position="25"/>
    </location>
</feature>
<reference evidence="4 5" key="1">
    <citation type="submission" date="2017-02" db="EMBL/GenBank/DDBJ databases">
        <title>Complete genome sequences of Mycobacterium kansasii strains isolated from rhesus macaques.</title>
        <authorList>
            <person name="Panda A."/>
            <person name="Nagaraj S."/>
            <person name="Zhao X."/>
            <person name="Tettelin H."/>
            <person name="Detolla L.J."/>
        </authorList>
    </citation>
    <scope>NUCLEOTIDE SEQUENCE [LARGE SCALE GENOMIC DNA]</scope>
    <source>
        <strain evidence="2 4">11-3469</strain>
        <strain evidence="3 5">11-3813</strain>
    </source>
</reference>
<dbReference type="EMBL" id="MVBM01000005">
    <property type="protein sequence ID" value="OOK71902.1"/>
    <property type="molecule type" value="Genomic_DNA"/>
</dbReference>
<gene>
    <name evidence="2" type="ORF">BZL29_7030</name>
    <name evidence="3" type="ORF">BZL30_5414</name>
</gene>
<dbReference type="Proteomes" id="UP000188532">
    <property type="component" value="Unassembled WGS sequence"/>
</dbReference>
<dbReference type="EMBL" id="MVBN01000008">
    <property type="protein sequence ID" value="OOK68413.1"/>
    <property type="molecule type" value="Genomic_DNA"/>
</dbReference>
<dbReference type="Proteomes" id="UP000189229">
    <property type="component" value="Unassembled WGS sequence"/>
</dbReference>
<evidence type="ECO:0000313" key="4">
    <source>
        <dbReference type="Proteomes" id="UP000188532"/>
    </source>
</evidence>
<comment type="caution">
    <text evidence="2">The sequence shown here is derived from an EMBL/GenBank/DDBJ whole genome shotgun (WGS) entry which is preliminary data.</text>
</comment>
<organism evidence="2 4">
    <name type="scientific">Mycobacterium kansasii</name>
    <dbReference type="NCBI Taxonomy" id="1768"/>
    <lineage>
        <taxon>Bacteria</taxon>
        <taxon>Bacillati</taxon>
        <taxon>Actinomycetota</taxon>
        <taxon>Actinomycetes</taxon>
        <taxon>Mycobacteriales</taxon>
        <taxon>Mycobacteriaceae</taxon>
        <taxon>Mycobacterium</taxon>
    </lineage>
</organism>
<protein>
    <submittedName>
        <fullName evidence="2">Uncharacterized protein</fullName>
    </submittedName>
</protein>
<name>A0A1V3WN76_MYCKA</name>
<dbReference type="AlphaFoldDB" id="A0A1V3WN76"/>
<evidence type="ECO:0000256" key="1">
    <source>
        <dbReference type="SAM" id="MobiDB-lite"/>
    </source>
</evidence>
<evidence type="ECO:0000313" key="3">
    <source>
        <dbReference type="EMBL" id="OOK71902.1"/>
    </source>
</evidence>
<sequence length="40" mass="4567">MTSRKHPIAKQMTYGMTETQRPGSDLEAVVRHPRLLVSLM</sequence>
<accession>A0A1V3WN76</accession>
<evidence type="ECO:0000313" key="2">
    <source>
        <dbReference type="EMBL" id="OOK68413.1"/>
    </source>
</evidence>
<proteinExistence type="predicted"/>